<feature type="transmembrane region" description="Helical" evidence="1">
    <location>
        <begin position="263"/>
        <end position="278"/>
    </location>
</feature>
<feature type="transmembrane region" description="Helical" evidence="1">
    <location>
        <begin position="241"/>
        <end position="257"/>
    </location>
</feature>
<feature type="transmembrane region" description="Helical" evidence="1">
    <location>
        <begin position="440"/>
        <end position="462"/>
    </location>
</feature>
<dbReference type="Proteomes" id="UP000190092">
    <property type="component" value="Unassembled WGS sequence"/>
</dbReference>
<feature type="transmembrane region" description="Helical" evidence="1">
    <location>
        <begin position="412"/>
        <end position="433"/>
    </location>
</feature>
<keyword evidence="3" id="KW-1185">Reference proteome</keyword>
<dbReference type="EMBL" id="FUWJ01000007">
    <property type="protein sequence ID" value="SKA25313.1"/>
    <property type="molecule type" value="Genomic_DNA"/>
</dbReference>
<evidence type="ECO:0000313" key="3">
    <source>
        <dbReference type="Proteomes" id="UP000190092"/>
    </source>
</evidence>
<feature type="transmembrane region" description="Helical" evidence="1">
    <location>
        <begin position="211"/>
        <end position="229"/>
    </location>
</feature>
<organism evidence="2 3">
    <name type="scientific">Enhydrobacter aerosaccus</name>
    <dbReference type="NCBI Taxonomy" id="225324"/>
    <lineage>
        <taxon>Bacteria</taxon>
        <taxon>Pseudomonadati</taxon>
        <taxon>Pseudomonadota</taxon>
        <taxon>Alphaproteobacteria</taxon>
        <taxon>Hyphomicrobiales</taxon>
        <taxon>Enhydrobacter</taxon>
    </lineage>
</organism>
<keyword evidence="1" id="KW-0472">Membrane</keyword>
<accession>A0A1T4SAS2</accession>
<dbReference type="AlphaFoldDB" id="A0A1T4SAS2"/>
<protein>
    <submittedName>
        <fullName evidence="2">Uncharacterized protein</fullName>
    </submittedName>
</protein>
<keyword evidence="1" id="KW-1133">Transmembrane helix</keyword>
<sequence length="511" mass="55592">MVSWTGDDAPALRRERQANAERFFPLETGATSPGNFRASDVALTERHDFERQGILHAIKESGWCRWMLFALLLIASGWGPIETVLDKAGHFAEVRTSGWEPTNVWLKSSECAQRQRVWLALCRDDGTLVAITQSALGDDLGHALLLDLWAIASDTPASLVDVAHLNIGLNILGFVVLASFLFATGSYIAAIALIILGPTIYFGWIGVSPHWSFIGITSIAALLPMAILARECRFLSRRLGIAYVALGIFGLAIAMLVREAVGVMGIVTTLVTIMLVVARRRCKGLQYRHLLVVGLLAFLSPVAPRIAPAARDVFFTVQPSGRMGRHGFSDILYMGLGAVPNSLGISYADDVAKRAAERIDPRVVYCSGRYFKIMWRLYFHTVASQPAEVMRIYLEKAKRILADRILDSAPPLAVVLSSALSLFLAATALGLWSRIGYSQGLLLGGAALVIICLFIVQAILATPDRLYSMPMGPALLMLTGVSAEFVARSALLLRAAEVRQSSRQSSPDGKE</sequence>
<feature type="transmembrane region" description="Helical" evidence="1">
    <location>
        <begin position="474"/>
        <end position="493"/>
    </location>
</feature>
<gene>
    <name evidence="2" type="ORF">SAMN02745126_04512</name>
</gene>
<proteinExistence type="predicted"/>
<keyword evidence="1" id="KW-0812">Transmembrane</keyword>
<reference evidence="3" key="1">
    <citation type="submission" date="2017-02" db="EMBL/GenBank/DDBJ databases">
        <authorList>
            <person name="Varghese N."/>
            <person name="Submissions S."/>
        </authorList>
    </citation>
    <scope>NUCLEOTIDE SEQUENCE [LARGE SCALE GENOMIC DNA]</scope>
    <source>
        <strain evidence="3">ATCC 27094</strain>
    </source>
</reference>
<evidence type="ECO:0000313" key="2">
    <source>
        <dbReference type="EMBL" id="SKA25313.1"/>
    </source>
</evidence>
<name>A0A1T4SAS2_9HYPH</name>
<feature type="transmembrane region" description="Helical" evidence="1">
    <location>
        <begin position="290"/>
        <end position="307"/>
    </location>
</feature>
<evidence type="ECO:0000256" key="1">
    <source>
        <dbReference type="SAM" id="Phobius"/>
    </source>
</evidence>